<dbReference type="InterPro" id="IPR013098">
    <property type="entry name" value="Ig_I-set"/>
</dbReference>
<dbReference type="GO" id="GO:0040017">
    <property type="term" value="P:positive regulation of locomotion"/>
    <property type="evidence" value="ECO:0007669"/>
    <property type="project" value="UniProtKB-ARBA"/>
</dbReference>
<feature type="domain" description="Ig-like" evidence="9">
    <location>
        <begin position="1021"/>
        <end position="1137"/>
    </location>
</feature>
<protein>
    <recommendedName>
        <fullName evidence="9">Ig-like domain-containing protein</fullName>
    </recommendedName>
</protein>
<sequence>MTVFKIELVSSLVSETTSTTEMTSTQSRTTMEFEKKEKSPERKVTFLSEEEKTSVTKSEEEIREESKTETASEEAKSTVEKKKTPSPPTSPTKKAEDKPESPTKKKKSPTPETKKSSEEKTVTEEVTSVTEVNVTSSEQEAKAPESPTKKKKTPSPPTSPTKKVSEEKPESPSKKKKSPTPEATKVSEDKTDVTEESKTVTEVTSSDQETKAPESPTKKKKSPSPPTSPTKKASEENPQSPTEKKKSPTPESKKTSIETTNIAEESKTVTEVTVTSSEQEVKAPESPTKKKKSPSPPTSPTKKASEEKPESPIKKKKSLTPEATKTSEEKTDVTEESKTVTKVSVTSSEQEVRAPESPTKEKKSPTPESKKALDENTEVAEEITSVTDVTITSSEQEAKAPESPIKKKKTPSPPTSPTKKSEDKPESPTKKKKSPTPEATKTSEETTGVTEESKTVTEVSVTSSEQEAKAPESPVKKKKSPTPTSPTKKASEEKPESPTEKKKSQTPEATKTLEEKTDGTEESKTVTEVSVTSSEQEAKAPESPIKKKKSPTPESLTKKASEEKPESPIKKKKSPTPEANKTSEETTTEESKNVTEVNVTSSEQEGKAPEPPLKKKKTPSPPTSPTKKASEDKPESPIKKNSPTPETKKTSDEKQEVEEITSVTDVTITSSEQDAKAPESPIKKKKSPTPESPTKKKKSPTPEAKKTSEETTAEESKTVTEVSITSSEQEEKAPESPIKKKKTPSPPTSPTKKASEDKPESPIKKKKSPTPESTMASEEKTTTTEESKTVTEVSVTSSEQEVKAPESPIKKKKTPSPPTSPTKKSEDKPESPTKKKKSPTPEATKTSEETTGVIDESKTVTEVSVTSSEQEAKAPESPIKKKKSPTPTSPTEKASEEKPESPTKKKKSPTPEAKKTCEEKPPAPKITRDLKSQTGNKTDLAHFEVVVEHATEVKWFLDGKEITKSHGVTVSNDDKFEFRASIDTTIFGSGTVSVVASNATGSVETKCELKVLEEQKETKKPEFTDKLRDIEVVRGETVQQRESSGELVARATQVAKHIAIPNATMAMDVIALHSPQYKWYLNGEELKSGVNGVTITTVENKSSLKIENVQESQTGRVTVEASNEVGKSESSAQMRVVPPATAPIIDGPRSVTIKESETAEFKKNNPSVYPKPQKSQVTITGSPEPTVKWYINEKIVEESTTTTTVKTENIYTLKITETKTSHTGTVKVTAQNSAGSDSKTADLKVERGVTAPTFKGTLSDKDAKEGEPLRWDVEVEGDGPGNEVTWLLNGKPLADSAGVQISNDGNGKHNLTIAEAKPDMSGKIAVKAKNPAGECEMSASVNVAGANKKPEFTKTPQNHETTIDESVKFSAIVTGVPTPTVSWYLNEKKLEHSEEVKVKFEAETGKTSIRIFKPKIEHSGTIRVEASNVAGKVEATAQLKVDRKTEVPKFTTNMDDRQVNEGENVKYTANVEGYPEPSVAWTLNGQPAAQHPNITVTDTEGEHTIEIKQITPEQAGELSCEATNAVGTKKRDVQLAVKRVGDAPTFARNLEDRLTTEGELTLMEAKLNVVKPKPKVTWLRDGKEFSSDDHVKTIEQEDGTLQLRIVTTKLEDKGRITIRAENDFGCAECSASIGVVKGRPMAKPVFQSEIPPTNLTEGDTLDVKLLITGDPTPFVKWYINGTLVCATEDTEMTSSNGVFTLKIHGVSTDMTGKIKCVAYNKAGEASTEGPLKVIAPIPVEFETSLCDATCREGDTLKLKAVLLGEPTPVVSWYVNGKKLEESQNIKIHAEKGTYTVTIKDITCDYSGKVVCEAVNEYGKASSEAMLLVLPRGEPPDFLEWLSNVRARAGSKVVHKVVFTGDPKPHLTWYINNREIQNSSEYTIVTDDKTSTLTINSFNSDLHVGEIICKAENDAGEVSCTANMTTYTSDMFSESESEAQMEEFVGDDMTEDESFRDELHRTPTPVNAPKFITKIKDTKAKKGHEAIFECVVPDTKGVCCKWLKDGKEIELIARIRVQTRTIEGHVTEQLIIEGVTPEDAGKYTCIVENTAGTATCEASLTVIEELDKAPNKAPEFVVALQDKTVTVADKVQFECKVVGEPAPKVTWFHDSKVVTSQEVVTIEQINDVQRLTISSSDVKHQGSYSCVAENSEGTTKTEAYLTVKAQAPEFTKPLQDKTLSIGEKLILSCSVKGSPQPHVDFFSYNSTTREEIKITSSSRIAVEHDATNTHWRMVIKEVTREEITTYKAVATNSAGTATTESKVTTKTEAPVFEQGLKKTTVREKEELHMEVKVSGTEPEVQWFKDGKPVAEDSNHEIKKDAATGKHSLVIKQANLADAGNYTAKAVNPAGQVESSAEAEVTQALEKPTFVKELVSTEVKYNETATLSVSVKGVPEPTVQWLKDGAPVSVDGSHVISKSEGSGSYSITINSARLEDSGKYSCKAVNTAGEATTQANFAVVRDLQAPEFTEKLHSFKVKESETANFKVTVVGVPEPEVKWFKDDAPLNIDNSHVVAKEEGSGSYSLVIKETTTSDVGVYSCKATNMAGEATTTSSIRFEKVLVAPEFTEKLKPLEVKEKETFTASVTVTGSPQPEVKWFKDNTPVTVDGSHIVVKAEGSGHYTFTIKDATSSDVGVYSCKATNEVGEATTTANFGLVRTLVAPEFTEKLKPLEVKEKETFTASVTVTGSPQPEVKWFKDNTPVNVDGSHIVVKEEGSGHYTFTIQDATSSDVGIYSCKATNEVGEATTTANFGLVRTLVAPEFTEKLKPMEVKENEALTLSVTVTGMPTPTVQWFKDDIPIQVDNTNIIAKDDEHGHHSLTFPKARSEDVGVYSCKATNEVGEAKTTANMAIQEEIEAPMFTQGLKPMEVEAGKPLELVVSVEGKPEPEVKWLKDGVPVNIDESHIISKKGEHGQHTLVIKDIAAADVGKYSCQAVNKAGKDETIGEVKIPKYSFEKHNVEEVKPMFVEPLQETFATEGDTVVLECRVNKESHPDVKFFKNDKPVEIGPHMALDVLDDGKIKLTIHGALKEDVGKYTCEATNLVGKADTSAPLNVKFGEKVEESVMDESTQLEELSVATTATESATSKTETGKGAPEFVELLRSCTVTKGQQAVLRCKVKGEPRPKIRWVKEGKEVEMSARVRAEHKDDGTLTLTIDDVTQAEAGEYRCEAENEFGSAWTEGPIIVTLEGAPKIDGEAPDFLQPVRPAAVTVGETAVLEGKVSGKPRPTVKWYKNGKEITPNDRIKIEDLEDGTQRLTVKDAQLSDADEYRCSASNEFGDVWSDVTLGVKEPAQSAPEFVKELAAVQVKETETAKFECKVSGTEPTVKWFKDGQEVKKDARVKIESESDGTQRLVIEKSTTADQGNYRVEASNDAGTANLKAPLTVTPDETLKLKRGLNDLTIPQGTKILLSVEVEGRPKTVKWYKGTEQISSSKTTVIEQVSDHEYKLEINKSELTDSGSYRVVLSTETQSVESSSTVVVTSTAEKVSLPSFKKGLCDQIVPKGSPLVLEIEVEGKPKDVKWYKNGDELKNAKTEDLGNGKYRLTIPDFSDADVGEYSVTAGNDAGEIESKAKVTAKDDGKDKNKPEIVSGLVPTSVKQGETATFRVQVKGPVKGVKWYKNGKEIPNAKATDKGDGVYELEVPNAQLEDAADYKVVVSNDAGDADSSASLTVKLPAIEIVKGLEDKAVPKGQKVVLGVETSRKPKSVKWYKNGKEIGPDDKAKPGFDGDNKPILTIPNTGDEDAADYKIVLTDDDGNTADSSCALTVKLPGIEIVKGLEDTTVPKGQKVVLGVETNRKPKSVKWYKNGKELGPDDKAKPGFDGENKPQLTIPDAGDEDAADYKIVLTDDDGNTADSFCALTVKLPAEEPRFVKGLEDQVVPVGQPVKLEIETAGSPTTVKWYKNGKEVPASAAGKVKISKVDDNHYVLEIPSSAVDDTGDYKVEIANEAGKANSNGKLTVEPKLTFLKPLKDQTITEGENAEFAVETNAQPRSVKWYKNGQEIKPDSHFVVAGEGTKYSLVIKNAVRDDAATYKVVLTNSAGDADSSAKLTVKKPKPGLPKIIKGLEDQVVAKGASMVFEVKIEGEATDIRWLKDGKPVSAGANAVIEKIDDQTYRLTIPKADLGDAGEYTFEVSNETGKAKSEAKGKVDEKPEIVKGLQDTELAEGDDDVFKVEVSAPVRTVKWYKNGQEIKPSSHFAPKKIGPKKYELAINKAQLDDGATYKVVLGNAAGECDSSADLTVTKPNILKVIDGLKDVNVTEGEPVELKVKVEGVPKTVKWYKNGQELAPSADLKTEDKPESGEFSLTIPSSKKSDGGAYRVVLANDKGEVYSGSVVHVKAAKPKDTTSGANFLSPLKDTEVEEGDMLTLQCVVGGEPFPEVKWEKDGVPLTKDDRIAIRVALDGTATLRIRSAKKSDFGQYRVIATNEAGSATSACQVTVKDQGEQPSKPHFVIPLTSSAALPGEKKEFNVKVRGLPKPALQWFLNDKSIKFDDRVKVDDLGDGNFCLTIKDVREEDFGTIRCVAKNDLGEADTQAEFQKGNEHPDRERDDLRYPPRFNVPLWDRRIPLNDPMFIECHVDANPTATIEWFKDDKKIEPSGHIEIRNSLDGACRLNIIPFTEADTGVYMCVAVNDLGQAETQATYSVEVAEHVEEEHRKEYAPKINPGLEDQTVNAGQPVRLFCKVDAIPRAGVVWYKDGLPLRADSRITMEYDEEGNARLTINDTVENDIGAYRCVATNAHGTINTSCSVGVKVPKTEVKKEGAEPFFTKGLVDIWADRGETFILKCAVTGDPTPEIKWYRNGQLVRNGPRSVVETSPDGTCSLTIKECTMSDEGIYRCEAENKHGKAKTQATAHVQMALGKTEKPKMDEGKPPKFIIELSDMTVAVGSIIDLECKVTGVPNPTVKWSKDGGPIWEDPRYDWNIDEAKGSYQLRIKNATVADEGTYRCVANNENGSATTKSFVRIDDGLGAKSSDQGKPPRFAIKLGDARATEGQPLKLECKVDASPLPEMTWYKDGAIVQPSERIQISLSPDGVATLLIPSCVYDDDGIYRVIATNPSGSAQDKGNATVKKLPKGDAKARSPSAGGDGFDANKAPKLVQPLESVRIPEKQAFTLRCKFSGDPKPTIKWFKDGERVFPYGRLKLNELPDGVCELVIDSAIRQDAGGYRCVAENTYGSARTSCDVNVIRGDRKPRDIDSSIREGKAPGFTIPLTIKRAKPGDSVTFECLPFGNPFPSIKWLKDGLELFSSEKYKIEAAADGTQKLTLVDVQFLSEGYFRCVATNEHGTASTKAELVIDGWFCLVDSVTSFRELGA</sequence>
<dbReference type="GO" id="GO:0007156">
    <property type="term" value="P:homophilic cell adhesion via plasma membrane adhesion molecules"/>
    <property type="evidence" value="ECO:0007669"/>
    <property type="project" value="TreeGrafter"/>
</dbReference>
<keyword evidence="4" id="KW-0732">Signal</keyword>
<feature type="compositionally biased region" description="Basic and acidic residues" evidence="8">
    <location>
        <begin position="753"/>
        <end position="763"/>
    </location>
</feature>
<feature type="domain" description="Ig-like" evidence="9">
    <location>
        <begin position="4151"/>
        <end position="4239"/>
    </location>
</feature>
<feature type="region of interest" description="Disordered" evidence="8">
    <location>
        <begin position="3803"/>
        <end position="3832"/>
    </location>
</feature>
<dbReference type="Pfam" id="PF07679">
    <property type="entry name" value="I-set"/>
    <property type="match status" value="42"/>
</dbReference>
<feature type="domain" description="Ig-like" evidence="9">
    <location>
        <begin position="4341"/>
        <end position="4437"/>
    </location>
</feature>
<feature type="domain" description="Ig-like" evidence="9">
    <location>
        <begin position="1738"/>
        <end position="1827"/>
    </location>
</feature>
<evidence type="ECO:0000256" key="5">
    <source>
        <dbReference type="ARBA" id="ARBA00022737"/>
    </source>
</evidence>
<dbReference type="FunFam" id="2.60.40.10:FF:001223">
    <property type="entry name" value="Sidekick cell adhesion molecule 1"/>
    <property type="match status" value="1"/>
</dbReference>
<dbReference type="InterPro" id="IPR050958">
    <property type="entry name" value="Cell_Adh-Cytoskel_Orgn"/>
</dbReference>
<comment type="caution">
    <text evidence="10">The sequence shown here is derived from an EMBL/GenBank/DDBJ whole genome shotgun (WGS) entry which is preliminary data.</text>
</comment>
<feature type="compositionally biased region" description="Basic and acidic residues" evidence="8">
    <location>
        <begin position="242"/>
        <end position="256"/>
    </location>
</feature>
<dbReference type="InterPro" id="IPR003599">
    <property type="entry name" value="Ig_sub"/>
</dbReference>
<feature type="domain" description="Ig-like" evidence="9">
    <location>
        <begin position="1252"/>
        <end position="1342"/>
    </location>
</feature>
<feature type="domain" description="Ig-like" evidence="9">
    <location>
        <begin position="2562"/>
        <end position="2652"/>
    </location>
</feature>
<keyword evidence="7" id="KW-0393">Immunoglobulin domain</keyword>
<feature type="domain" description="Ig-like" evidence="9">
    <location>
        <begin position="2856"/>
        <end position="2948"/>
    </location>
</feature>
<comment type="subcellular location">
    <subcellularLocation>
        <location evidence="1">Cytoplasm</location>
        <location evidence="1">Myofibril</location>
        <location evidence="1">Sarcomere</location>
        <location evidence="1">A band</location>
    </subcellularLocation>
</comment>
<feature type="compositionally biased region" description="Basic and acidic residues" evidence="8">
    <location>
        <begin position="419"/>
        <end position="429"/>
    </location>
</feature>
<dbReference type="FunFam" id="2.60.40.10:FF:000107">
    <property type="entry name" value="Myosin, light chain kinase a"/>
    <property type="match status" value="10"/>
</dbReference>
<evidence type="ECO:0000256" key="2">
    <source>
        <dbReference type="ARBA" id="ARBA00006692"/>
    </source>
</evidence>
<feature type="compositionally biased region" description="Basic and acidic residues" evidence="8">
    <location>
        <begin position="112"/>
        <end position="123"/>
    </location>
</feature>
<feature type="region of interest" description="Disordered" evidence="8">
    <location>
        <begin position="14"/>
        <end position="935"/>
    </location>
</feature>
<feature type="domain" description="Ig-like" evidence="9">
    <location>
        <begin position="2962"/>
        <end position="3051"/>
    </location>
</feature>
<dbReference type="GO" id="GO:0060298">
    <property type="term" value="P:positive regulation of sarcomere organization"/>
    <property type="evidence" value="ECO:0007669"/>
    <property type="project" value="UniProtKB-ARBA"/>
</dbReference>
<organism evidence="10 11">
    <name type="scientific">Caenorhabditis auriculariae</name>
    <dbReference type="NCBI Taxonomy" id="2777116"/>
    <lineage>
        <taxon>Eukaryota</taxon>
        <taxon>Metazoa</taxon>
        <taxon>Ecdysozoa</taxon>
        <taxon>Nematoda</taxon>
        <taxon>Chromadorea</taxon>
        <taxon>Rhabditida</taxon>
        <taxon>Rhabditina</taxon>
        <taxon>Rhabditomorpha</taxon>
        <taxon>Rhabditoidea</taxon>
        <taxon>Rhabditidae</taxon>
        <taxon>Peloderinae</taxon>
        <taxon>Caenorhabditis</taxon>
    </lineage>
</organism>
<feature type="domain" description="Ig-like" evidence="9">
    <location>
        <begin position="1448"/>
        <end position="1536"/>
    </location>
</feature>
<feature type="region of interest" description="Disordered" evidence="8">
    <location>
        <begin position="3708"/>
        <end position="3737"/>
    </location>
</feature>
<feature type="compositionally biased region" description="Basic and acidic residues" evidence="8">
    <location>
        <begin position="556"/>
        <end position="569"/>
    </location>
</feature>
<dbReference type="InterPro" id="IPR003598">
    <property type="entry name" value="Ig_sub2"/>
</dbReference>
<evidence type="ECO:0000259" key="9">
    <source>
        <dbReference type="PROSITE" id="PS50835"/>
    </source>
</evidence>
<keyword evidence="5" id="KW-0677">Repeat</keyword>
<feature type="compositionally biased region" description="Basic and acidic residues" evidence="8">
    <location>
        <begin position="489"/>
        <end position="525"/>
    </location>
</feature>
<feature type="domain" description="Ig-like" evidence="9">
    <location>
        <begin position="1350"/>
        <end position="1440"/>
    </location>
</feature>
<feature type="domain" description="Ig-like" evidence="9">
    <location>
        <begin position="3385"/>
        <end position="3477"/>
    </location>
</feature>
<dbReference type="EMBL" id="CAJGYM010000012">
    <property type="protein sequence ID" value="CAD6189828.1"/>
    <property type="molecule type" value="Genomic_DNA"/>
</dbReference>
<dbReference type="SMART" id="SM00409">
    <property type="entry name" value="IG"/>
    <property type="match status" value="41"/>
</dbReference>
<dbReference type="PANTHER" id="PTHR45080:SF8">
    <property type="entry name" value="IG-LIKE DOMAIN-CONTAINING PROTEIN"/>
    <property type="match status" value="1"/>
</dbReference>
<evidence type="ECO:0000256" key="6">
    <source>
        <dbReference type="ARBA" id="ARBA00023157"/>
    </source>
</evidence>
<dbReference type="GO" id="GO:0045989">
    <property type="term" value="P:positive regulation of striated muscle contraction"/>
    <property type="evidence" value="ECO:0007669"/>
    <property type="project" value="UniProtKB-ARBA"/>
</dbReference>
<feature type="domain" description="Ig-like" evidence="9">
    <location>
        <begin position="3488"/>
        <end position="3573"/>
    </location>
</feature>
<dbReference type="InterPro" id="IPR013106">
    <property type="entry name" value="Ig_V-set"/>
</dbReference>
<feature type="compositionally biased region" description="Basic and acidic residues" evidence="8">
    <location>
        <begin position="93"/>
        <end position="103"/>
    </location>
</feature>
<feature type="compositionally biased region" description="Basic and acidic residues" evidence="8">
    <location>
        <begin position="729"/>
        <end position="738"/>
    </location>
</feature>
<dbReference type="SMART" id="SM00406">
    <property type="entry name" value="IGv"/>
    <property type="match status" value="4"/>
</dbReference>
<evidence type="ECO:0000256" key="4">
    <source>
        <dbReference type="ARBA" id="ARBA00022729"/>
    </source>
</evidence>
<dbReference type="InterPro" id="IPR036179">
    <property type="entry name" value="Ig-like_dom_sf"/>
</dbReference>
<feature type="compositionally biased region" description="Basic and acidic residues" evidence="8">
    <location>
        <begin position="581"/>
        <end position="593"/>
    </location>
</feature>
<feature type="domain" description="Ig-like" evidence="9">
    <location>
        <begin position="4872"/>
        <end position="4962"/>
    </location>
</feature>
<feature type="compositionally biased region" description="Basic and acidic residues" evidence="8">
    <location>
        <begin position="325"/>
        <end position="339"/>
    </location>
</feature>
<feature type="domain" description="Ig-like" evidence="9">
    <location>
        <begin position="1644"/>
        <end position="1732"/>
    </location>
</feature>
<proteinExistence type="inferred from homology"/>
<feature type="compositionally biased region" description="Basic and acidic residues" evidence="8">
    <location>
        <begin position="703"/>
        <end position="718"/>
    </location>
</feature>
<feature type="domain" description="Ig-like" evidence="9">
    <location>
        <begin position="3768"/>
        <end position="3859"/>
    </location>
</feature>
<name>A0A8S1H4U7_9PELO</name>
<dbReference type="GO" id="GO:0031672">
    <property type="term" value="C:A band"/>
    <property type="evidence" value="ECO:0007669"/>
    <property type="project" value="UniProtKB-SubCell"/>
</dbReference>
<feature type="compositionally biased region" description="Low complexity" evidence="8">
    <location>
        <begin position="340"/>
        <end position="349"/>
    </location>
</feature>
<feature type="domain" description="Ig-like" evidence="9">
    <location>
        <begin position="1835"/>
        <end position="1924"/>
    </location>
</feature>
<feature type="domain" description="Ig-like" evidence="9">
    <location>
        <begin position="5094"/>
        <end position="5183"/>
    </location>
</feature>
<feature type="domain" description="Ig-like" evidence="9">
    <location>
        <begin position="4978"/>
        <end position="5067"/>
    </location>
</feature>
<feature type="domain" description="Ig-like" evidence="9">
    <location>
        <begin position="3867"/>
        <end position="3957"/>
    </location>
</feature>
<dbReference type="GO" id="GO:0005886">
    <property type="term" value="C:plasma membrane"/>
    <property type="evidence" value="ECO:0007669"/>
    <property type="project" value="TreeGrafter"/>
</dbReference>
<feature type="compositionally biased region" description="Low complexity" evidence="8">
    <location>
        <begin position="790"/>
        <end position="799"/>
    </location>
</feature>
<dbReference type="PRINTS" id="PR01832">
    <property type="entry name" value="VEGFRECEPTOR"/>
</dbReference>
<feature type="compositionally biased region" description="Basic and acidic residues" evidence="8">
    <location>
        <begin position="912"/>
        <end position="931"/>
    </location>
</feature>
<evidence type="ECO:0000256" key="8">
    <source>
        <dbReference type="SAM" id="MobiDB-lite"/>
    </source>
</evidence>
<feature type="domain" description="Ig-like" evidence="9">
    <location>
        <begin position="2758"/>
        <end position="2848"/>
    </location>
</feature>
<dbReference type="CDD" id="cd00096">
    <property type="entry name" value="Ig"/>
    <property type="match status" value="4"/>
</dbReference>
<feature type="domain" description="Ig-like" evidence="9">
    <location>
        <begin position="3093"/>
        <end position="3184"/>
    </location>
</feature>
<dbReference type="FunFam" id="2.60.40.10:FF:000425">
    <property type="entry name" value="Myosin light chain kinase"/>
    <property type="match status" value="7"/>
</dbReference>
<feature type="compositionally biased region" description="Basic and acidic residues" evidence="8">
    <location>
        <begin position="163"/>
        <end position="173"/>
    </location>
</feature>
<keyword evidence="3" id="KW-0963">Cytoplasm</keyword>
<evidence type="ECO:0000256" key="1">
    <source>
        <dbReference type="ARBA" id="ARBA00004161"/>
    </source>
</evidence>
<accession>A0A8S1H4U7</accession>
<comment type="similarity">
    <text evidence="2">Belongs to the protein kinase superfamily. CAMK Ser/Thr protein kinase family.</text>
</comment>
<feature type="region of interest" description="Disordered" evidence="8">
    <location>
        <begin position="4288"/>
        <end position="4307"/>
    </location>
</feature>
<feature type="compositionally biased region" description="Basic and acidic residues" evidence="8">
    <location>
        <begin position="303"/>
        <end position="313"/>
    </location>
</feature>
<feature type="domain" description="Ig-like" evidence="9">
    <location>
        <begin position="5204"/>
        <end position="5293"/>
    </location>
</feature>
<feature type="domain" description="Ig-like" evidence="9">
    <location>
        <begin position="2073"/>
        <end position="2161"/>
    </location>
</feature>
<feature type="compositionally biased region" description="Basic and acidic residues" evidence="8">
    <location>
        <begin position="350"/>
        <end position="374"/>
    </location>
</feature>
<gene>
    <name evidence="10" type="ORF">CAUJ_LOCUS5747</name>
</gene>
<feature type="compositionally biased region" description="Low complexity" evidence="8">
    <location>
        <begin position="436"/>
        <end position="465"/>
    </location>
</feature>
<dbReference type="GO" id="GO:0019899">
    <property type="term" value="F:enzyme binding"/>
    <property type="evidence" value="ECO:0007669"/>
    <property type="project" value="UniProtKB-ARBA"/>
</dbReference>
<feature type="domain" description="Ig-like" evidence="9">
    <location>
        <begin position="2269"/>
        <end position="2360"/>
    </location>
</feature>
<dbReference type="InterPro" id="IPR013783">
    <property type="entry name" value="Ig-like_fold"/>
</dbReference>
<feature type="domain" description="Ig-like" evidence="9">
    <location>
        <begin position="2167"/>
        <end position="2263"/>
    </location>
</feature>
<dbReference type="FunFam" id="2.60.40.10:FF:000032">
    <property type="entry name" value="palladin isoform X1"/>
    <property type="match status" value="2"/>
</dbReference>
<evidence type="ECO:0000256" key="7">
    <source>
        <dbReference type="ARBA" id="ARBA00023319"/>
    </source>
</evidence>
<feature type="domain" description="Ig-like" evidence="9">
    <location>
        <begin position="4448"/>
        <end position="4537"/>
    </location>
</feature>
<feature type="compositionally biased region" description="Basic and acidic residues" evidence="8">
    <location>
        <begin position="185"/>
        <end position="199"/>
    </location>
</feature>
<feature type="compositionally biased region" description="Basic and acidic residues" evidence="8">
    <location>
        <begin position="893"/>
        <end position="903"/>
    </location>
</feature>
<feature type="compositionally biased region" description="Low complexity" evidence="8">
    <location>
        <begin position="3070"/>
        <end position="3086"/>
    </location>
</feature>
<evidence type="ECO:0000313" key="10">
    <source>
        <dbReference type="EMBL" id="CAD6189828.1"/>
    </source>
</evidence>
<dbReference type="SUPFAM" id="SSF48726">
    <property type="entry name" value="Immunoglobulin"/>
    <property type="match status" value="43"/>
</dbReference>
<feature type="compositionally biased region" description="Low complexity" evidence="8">
    <location>
        <begin position="14"/>
        <end position="30"/>
    </location>
</feature>
<feature type="compositionally biased region" description="Low complexity" evidence="8">
    <location>
        <begin position="269"/>
        <end position="278"/>
    </location>
</feature>
<feature type="compositionally biased region" description="Basic and acidic residues" evidence="8">
    <location>
        <begin position="628"/>
        <end position="638"/>
    </location>
</feature>
<feature type="domain" description="Ig-like" evidence="9">
    <location>
        <begin position="1968"/>
        <end position="2060"/>
    </location>
</feature>
<dbReference type="PANTHER" id="PTHR45080">
    <property type="entry name" value="CONTACTIN 5"/>
    <property type="match status" value="1"/>
</dbReference>
<reference evidence="10" key="1">
    <citation type="submission" date="2020-10" db="EMBL/GenBank/DDBJ databases">
        <authorList>
            <person name="Kikuchi T."/>
        </authorList>
    </citation>
    <scope>NUCLEOTIDE SEQUENCE</scope>
    <source>
        <strain evidence="10">NKZ352</strain>
    </source>
</reference>
<feature type="domain" description="Ig-like" evidence="9">
    <location>
        <begin position="2366"/>
        <end position="2456"/>
    </location>
</feature>
<dbReference type="PROSITE" id="PS50835">
    <property type="entry name" value="IG_LIKE"/>
    <property type="match status" value="41"/>
</dbReference>
<feature type="domain" description="Ig-like" evidence="9">
    <location>
        <begin position="2464"/>
        <end position="2554"/>
    </location>
</feature>
<feature type="domain" description="Ig-like" evidence="9">
    <location>
        <begin position="2660"/>
        <end position="2750"/>
    </location>
</feature>
<feature type="compositionally biased region" description="Basic and acidic residues" evidence="8">
    <location>
        <begin position="3805"/>
        <end position="3823"/>
    </location>
</feature>
<dbReference type="Proteomes" id="UP000835052">
    <property type="component" value="Unassembled WGS sequence"/>
</dbReference>
<feature type="compositionally biased region" description="Basic and acidic residues" evidence="8">
    <location>
        <begin position="823"/>
        <end position="833"/>
    </location>
</feature>
<dbReference type="InterPro" id="IPR007110">
    <property type="entry name" value="Ig-like_dom"/>
</dbReference>
<dbReference type="OrthoDB" id="5969272at2759"/>
<feature type="compositionally biased region" description="Basic and acidic residues" evidence="8">
    <location>
        <begin position="3710"/>
        <end position="3728"/>
    </location>
</feature>
<feature type="compositionally biased region" description="Low complexity" evidence="8">
    <location>
        <begin position="660"/>
        <end position="672"/>
    </location>
</feature>
<feature type="region of interest" description="Disordered" evidence="8">
    <location>
        <begin position="3066"/>
        <end position="3089"/>
    </location>
</feature>
<feature type="domain" description="Ig-like" evidence="9">
    <location>
        <begin position="4058"/>
        <end position="4148"/>
    </location>
</feature>
<feature type="domain" description="Ig-like" evidence="9">
    <location>
        <begin position="4554"/>
        <end position="4643"/>
    </location>
</feature>
<feature type="domain" description="Ig-like" evidence="9">
    <location>
        <begin position="3584"/>
        <end position="3669"/>
    </location>
</feature>
<feature type="domain" description="Ig-like" evidence="9">
    <location>
        <begin position="3673"/>
        <end position="3764"/>
    </location>
</feature>
<dbReference type="Gene3D" id="2.60.40.10">
    <property type="entry name" value="Immunoglobulins"/>
    <property type="match status" value="43"/>
</dbReference>
<feature type="region of interest" description="Disordered" evidence="8">
    <location>
        <begin position="5059"/>
        <end position="5091"/>
    </location>
</feature>
<feature type="compositionally biased region" description="Low complexity" evidence="8">
    <location>
        <begin position="526"/>
        <end position="535"/>
    </location>
</feature>
<feature type="domain" description="Ig-like" evidence="9">
    <location>
        <begin position="4764"/>
        <end position="4855"/>
    </location>
</feature>
<dbReference type="FunFam" id="2.60.40.10:FF:000345">
    <property type="entry name" value="Muscle M-line assembly protein unc-89"/>
    <property type="match status" value="9"/>
</dbReference>
<dbReference type="SMART" id="SM00408">
    <property type="entry name" value="IGc2"/>
    <property type="match status" value="38"/>
</dbReference>
<feature type="compositionally biased region" description="Low complexity" evidence="8">
    <location>
        <begin position="860"/>
        <end position="869"/>
    </location>
</feature>
<feature type="compositionally biased region" description="Basic and acidic residues" evidence="8">
    <location>
        <begin position="777"/>
        <end position="789"/>
    </location>
</feature>
<feature type="compositionally biased region" description="Low complexity" evidence="8">
    <location>
        <begin position="382"/>
        <end position="395"/>
    </location>
</feature>
<feature type="domain" description="Ig-like" evidence="9">
    <location>
        <begin position="4243"/>
        <end position="4334"/>
    </location>
</feature>
<keyword evidence="11" id="KW-1185">Reference proteome</keyword>
<feature type="domain" description="Ig-like" evidence="9">
    <location>
        <begin position="3196"/>
        <end position="3285"/>
    </location>
</feature>
<keyword evidence="6" id="KW-1015">Disulfide bond</keyword>
<feature type="domain" description="Ig-like" evidence="9">
    <location>
        <begin position="4660"/>
        <end position="4749"/>
    </location>
</feature>
<dbReference type="FunFam" id="2.60.40.10:FF:000344">
    <property type="entry name" value="Muscle M-line assembly protein unc-89"/>
    <property type="match status" value="2"/>
</dbReference>
<feature type="domain" description="Ig-like" evidence="9">
    <location>
        <begin position="3294"/>
        <end position="3384"/>
    </location>
</feature>
<evidence type="ECO:0000256" key="3">
    <source>
        <dbReference type="ARBA" id="ARBA00022490"/>
    </source>
</evidence>
<feature type="compositionally biased region" description="Low complexity" evidence="8">
    <location>
        <begin position="124"/>
        <end position="138"/>
    </location>
</feature>
<feature type="domain" description="Ig-like" evidence="9">
    <location>
        <begin position="3960"/>
        <end position="4049"/>
    </location>
</feature>
<evidence type="ECO:0000313" key="11">
    <source>
        <dbReference type="Proteomes" id="UP000835052"/>
    </source>
</evidence>
<feature type="compositionally biased region" description="Basic and acidic residues" evidence="8">
    <location>
        <begin position="31"/>
        <end position="83"/>
    </location>
</feature>
<feature type="domain" description="Ig-like" evidence="9">
    <location>
        <begin position="1544"/>
        <end position="1632"/>
    </location>
</feature>